<evidence type="ECO:0000259" key="6">
    <source>
        <dbReference type="PROSITE" id="PS51007"/>
    </source>
</evidence>
<keyword evidence="3 4" id="KW-0408">Iron</keyword>
<reference evidence="7 8" key="1">
    <citation type="submission" date="2017-12" db="EMBL/GenBank/DDBJ databases">
        <title>Genome sequence of the active heterotrophic nitrifier-denitrifier, Cupriavidus pauculus UM1.</title>
        <authorList>
            <person name="Putonti C."/>
            <person name="Castignetti D."/>
        </authorList>
    </citation>
    <scope>NUCLEOTIDE SEQUENCE [LARGE SCALE GENOMIC DNA]</scope>
    <source>
        <strain evidence="7 8">UM1</strain>
    </source>
</reference>
<dbReference type="GO" id="GO:0020037">
    <property type="term" value="F:heme binding"/>
    <property type="evidence" value="ECO:0007669"/>
    <property type="project" value="InterPro"/>
</dbReference>
<evidence type="ECO:0000256" key="3">
    <source>
        <dbReference type="ARBA" id="ARBA00023004"/>
    </source>
</evidence>
<sequence length="395" mass="42301">MSAPPPQAWLNALLRLVQEAQLALLQLWHTLGWSGDLHGQPAWPWSQRIAGETLLIDLGLARQLGLTLLAVALALACVAVALCWRKRRMAWLGIGALALVVAPWPSPALLVTPAAPTSFHQSPTRFAVDAIATGAQVYARHCVACHGDDGRGEGPRAATLSRWPPTFLSPLLGRRAEGELFWLIMAGMRDRDGHPTMPAFGTQLDDAQAWAVIDYLKALSAGTGGATQGNWPVPLRLPDVTVRCGGAAPRTLDDWRGHQRVRVVAFDGAPAALPFEDPRFLTLLVTPDGRPPATVPDFRAGCVAASLQAWPVFARIAGTDPARLPGTTWLADRDGWLRAQAAPGDNGWSDASLVCTAGQPTLARPDARLPLDGLTALLLRIDAEPVRFVQGGFIH</sequence>
<keyword evidence="5" id="KW-0472">Membrane</keyword>
<proteinExistence type="predicted"/>
<dbReference type="PANTHER" id="PTHR35008">
    <property type="entry name" value="BLL4482 PROTEIN-RELATED"/>
    <property type="match status" value="1"/>
</dbReference>
<dbReference type="PANTHER" id="PTHR35008:SF4">
    <property type="entry name" value="BLL4482 PROTEIN"/>
    <property type="match status" value="1"/>
</dbReference>
<evidence type="ECO:0000256" key="5">
    <source>
        <dbReference type="SAM" id="Phobius"/>
    </source>
</evidence>
<dbReference type="Gene3D" id="1.10.760.10">
    <property type="entry name" value="Cytochrome c-like domain"/>
    <property type="match status" value="1"/>
</dbReference>
<keyword evidence="1 4" id="KW-0349">Heme</keyword>
<evidence type="ECO:0000256" key="1">
    <source>
        <dbReference type="ARBA" id="ARBA00022617"/>
    </source>
</evidence>
<comment type="caution">
    <text evidence="7">The sequence shown here is derived from an EMBL/GenBank/DDBJ whole genome shotgun (WGS) entry which is preliminary data.</text>
</comment>
<organism evidence="7 8">
    <name type="scientific">Cupriavidus pauculus</name>
    <dbReference type="NCBI Taxonomy" id="82633"/>
    <lineage>
        <taxon>Bacteria</taxon>
        <taxon>Pseudomonadati</taxon>
        <taxon>Pseudomonadota</taxon>
        <taxon>Betaproteobacteria</taxon>
        <taxon>Burkholderiales</taxon>
        <taxon>Burkholderiaceae</taxon>
        <taxon>Cupriavidus</taxon>
    </lineage>
</organism>
<dbReference type="GO" id="GO:0046872">
    <property type="term" value="F:metal ion binding"/>
    <property type="evidence" value="ECO:0007669"/>
    <property type="project" value="UniProtKB-KW"/>
</dbReference>
<protein>
    <submittedName>
        <fullName evidence="7">Cytochrome C</fullName>
    </submittedName>
</protein>
<gene>
    <name evidence="7" type="ORF">CYJ10_19205</name>
</gene>
<evidence type="ECO:0000256" key="4">
    <source>
        <dbReference type="PROSITE-ProRule" id="PRU00433"/>
    </source>
</evidence>
<feature type="transmembrane region" description="Helical" evidence="5">
    <location>
        <begin position="91"/>
        <end position="111"/>
    </location>
</feature>
<dbReference type="AlphaFoldDB" id="A0A2N5C9Q9"/>
<dbReference type="RefSeq" id="WP_101683062.1">
    <property type="nucleotide sequence ID" value="NZ_PJRP01000009.1"/>
</dbReference>
<dbReference type="EMBL" id="PJRP01000009">
    <property type="protein sequence ID" value="PLP98914.1"/>
    <property type="molecule type" value="Genomic_DNA"/>
</dbReference>
<keyword evidence="5" id="KW-0812">Transmembrane</keyword>
<dbReference type="OrthoDB" id="9808312at2"/>
<feature type="domain" description="Cytochrome c" evidence="6">
    <location>
        <begin position="129"/>
        <end position="220"/>
    </location>
</feature>
<dbReference type="GO" id="GO:0009055">
    <property type="term" value="F:electron transfer activity"/>
    <property type="evidence" value="ECO:0007669"/>
    <property type="project" value="InterPro"/>
</dbReference>
<keyword evidence="5" id="KW-1133">Transmembrane helix</keyword>
<evidence type="ECO:0000313" key="8">
    <source>
        <dbReference type="Proteomes" id="UP000234341"/>
    </source>
</evidence>
<dbReference type="InterPro" id="IPR051459">
    <property type="entry name" value="Cytochrome_c-type_DH"/>
</dbReference>
<feature type="transmembrane region" description="Helical" evidence="5">
    <location>
        <begin position="64"/>
        <end position="84"/>
    </location>
</feature>
<accession>A0A2N5C9Q9</accession>
<keyword evidence="2 4" id="KW-0479">Metal-binding</keyword>
<evidence type="ECO:0000313" key="7">
    <source>
        <dbReference type="EMBL" id="PLP98914.1"/>
    </source>
</evidence>
<evidence type="ECO:0000256" key="2">
    <source>
        <dbReference type="ARBA" id="ARBA00022723"/>
    </source>
</evidence>
<name>A0A2N5C9Q9_9BURK</name>
<dbReference type="Pfam" id="PF13442">
    <property type="entry name" value="Cytochrome_CBB3"/>
    <property type="match status" value="1"/>
</dbReference>
<dbReference type="InterPro" id="IPR036909">
    <property type="entry name" value="Cyt_c-like_dom_sf"/>
</dbReference>
<dbReference type="Proteomes" id="UP000234341">
    <property type="component" value="Unassembled WGS sequence"/>
</dbReference>
<dbReference type="PROSITE" id="PS51007">
    <property type="entry name" value="CYTC"/>
    <property type="match status" value="1"/>
</dbReference>
<dbReference type="InterPro" id="IPR009056">
    <property type="entry name" value="Cyt_c-like_dom"/>
</dbReference>
<dbReference type="SUPFAM" id="SSF46626">
    <property type="entry name" value="Cytochrome c"/>
    <property type="match status" value="1"/>
</dbReference>